<dbReference type="Pfam" id="PF20155">
    <property type="entry name" value="TMP_3"/>
    <property type="match status" value="1"/>
</dbReference>
<dbReference type="NCBIfam" id="TIGR02675">
    <property type="entry name" value="tape_meas_nterm"/>
    <property type="match status" value="1"/>
</dbReference>
<dbReference type="EMBL" id="FOCT01000019">
    <property type="protein sequence ID" value="SEO37421.1"/>
    <property type="molecule type" value="Genomic_DNA"/>
</dbReference>
<dbReference type="AlphaFoldDB" id="A0A1H8P6J5"/>
<proteinExistence type="predicted"/>
<dbReference type="Proteomes" id="UP000183898">
    <property type="component" value="Unassembled WGS sequence"/>
</dbReference>
<sequence length="1183" mass="124263">MNGNIGTLTIEMAANIARLQRDMDRAKSVVSRSVSQIRNLVSGLFAGMFAMVSIGELGKMADAVSNMDARLRLATKSQAEFAKAQEDIQRIAQSTKGPLEATANLYTRIAQALPDTVDRQRKAADTSHALALSLRISGATAEESASAMLQFSQAVASGVMRGEEFNSVNEAAPRVMQALADAIGVPVGQLREMAHQGKLTTDILVEGLGSQLPKLLKEAETLPNTIGTSWQAVRNELLLTVGEIDKITGASRKAAEGISLIAKALNGLRGAFGGGGDLFGWMIATPEEQANAAATVANLEQKVARMKKMRDELSAPTAANWINDFVFGDVRDLNTQIAIIEKKIAHLSALSKTAALAEEAATDPAAGMKKLLAEAEAKAKAAEAAKEAEKAAKAAIAAAKASEKAANDHIISLHQETEAIGLNAVQVKLLAAARAAAAAPLESQRVAIMASAQAWAEATIAQEENVEAARRLEAEEKKRLDGYASLIAADEKSLESLKQKNALLEYGAAAVAEMGQADLQAALDRAWAADNIDIKVIDMLERRLELSKQLSAEAKRGEALEAAKNAAKAASDAWQNAARDINRSLTDALLRGFESGKGFAENFRDSLKNMFQTLILRPVIDIVLSPMSRAIMGVMGGTAAGTASAATGGGASSILSALGGGLTSGLSSIVSGLGSVFGSSAVSAFGAGIGMSSSAAAGAAGAYGAAGMSGIGSAISMGSMLGTAAPFIGAMMAAGSLSSMFGSGKKIFGIKGDSPLNFIAPIIGIAAGLFGKGPKRFGSAELTGNFLEDGFHGEFQADWTRKVGLFGGKKRGRRGLGIERDQLDAVNGIMFGVMDVFDSLADTAGDATRSLSGWNFAVKNQIETEEQRAQLATDLANSLGAHLIPELVELQRTGESLADTAARVQAEYVLVNAALDLTGQRLNQIGLASIGLRDNLVQLLGGLQNAGSLLQPFFEGFYTDAERAASTSRLMNAELKRLGIATLPATREQFRALVEAQDLNTQAGQGMFAALLRLAPAFASVTDAMGQAAADAEAEAKRIRDSMQLLTTDSFATKFEYERYLQLAANAGVTGAQPEQVFEAPPAKVFPSFAVGTNSLPQDMTINAHAGERIIPAADNRELMQRLREPNESAKAMADEIKQLRSELKAAHLAIARNTASTAKTTDRMLRLSEEWNVEGMPRERAI</sequence>
<feature type="domain" description="Tape measure protein N-terminal" evidence="2">
    <location>
        <begin position="57"/>
        <end position="246"/>
    </location>
</feature>
<reference evidence="3 4" key="1">
    <citation type="submission" date="2016-10" db="EMBL/GenBank/DDBJ databases">
        <authorList>
            <person name="de Groot N.N."/>
        </authorList>
    </citation>
    <scope>NUCLEOTIDE SEQUENCE [LARGE SCALE GENOMIC DNA]</scope>
    <source>
        <strain evidence="3 4">Nl18</strain>
    </source>
</reference>
<dbReference type="RefSeq" id="WP_074749025.1">
    <property type="nucleotide sequence ID" value="NZ_FOCT01000019.1"/>
</dbReference>
<protein>
    <submittedName>
        <fullName evidence="3">Tape measure domain-containing protein</fullName>
    </submittedName>
</protein>
<feature type="coiled-coil region" evidence="1">
    <location>
        <begin position="365"/>
        <end position="405"/>
    </location>
</feature>
<dbReference type="InterPro" id="IPR013491">
    <property type="entry name" value="Tape_meas_N"/>
</dbReference>
<evidence type="ECO:0000256" key="1">
    <source>
        <dbReference type="SAM" id="Coils"/>
    </source>
</evidence>
<evidence type="ECO:0000313" key="3">
    <source>
        <dbReference type="EMBL" id="SEO37421.1"/>
    </source>
</evidence>
<evidence type="ECO:0000313" key="4">
    <source>
        <dbReference type="Proteomes" id="UP000183898"/>
    </source>
</evidence>
<organism evidence="3 4">
    <name type="scientific">Nitrosospira multiformis</name>
    <dbReference type="NCBI Taxonomy" id="1231"/>
    <lineage>
        <taxon>Bacteria</taxon>
        <taxon>Pseudomonadati</taxon>
        <taxon>Pseudomonadota</taxon>
        <taxon>Betaproteobacteria</taxon>
        <taxon>Nitrosomonadales</taxon>
        <taxon>Nitrosomonadaceae</taxon>
        <taxon>Nitrosospira</taxon>
    </lineage>
</organism>
<gene>
    <name evidence="3" type="ORF">SAMN05216404_11929</name>
</gene>
<keyword evidence="1" id="KW-0175">Coiled coil</keyword>
<evidence type="ECO:0000259" key="2">
    <source>
        <dbReference type="Pfam" id="PF20155"/>
    </source>
</evidence>
<accession>A0A1H8P6J5</accession>
<name>A0A1H8P6J5_9PROT</name>